<keyword evidence="12" id="KW-1185">Reference proteome</keyword>
<keyword evidence="3" id="KW-0716">Sensory transduction</keyword>
<dbReference type="PANTHER" id="PTHR21137">
    <property type="entry name" value="ODORANT RECEPTOR"/>
    <property type="match status" value="1"/>
</dbReference>
<organism evidence="12 13">
    <name type="scientific">Temnothorax curvispinosus</name>
    <dbReference type="NCBI Taxonomy" id="300111"/>
    <lineage>
        <taxon>Eukaryota</taxon>
        <taxon>Metazoa</taxon>
        <taxon>Ecdysozoa</taxon>
        <taxon>Arthropoda</taxon>
        <taxon>Hexapoda</taxon>
        <taxon>Insecta</taxon>
        <taxon>Pterygota</taxon>
        <taxon>Neoptera</taxon>
        <taxon>Endopterygota</taxon>
        <taxon>Hymenoptera</taxon>
        <taxon>Apocrita</taxon>
        <taxon>Aculeata</taxon>
        <taxon>Formicoidea</taxon>
        <taxon>Formicidae</taxon>
        <taxon>Myrmicinae</taxon>
        <taxon>Temnothorax</taxon>
    </lineage>
</organism>
<evidence type="ECO:0000256" key="1">
    <source>
        <dbReference type="ARBA" id="ARBA00004651"/>
    </source>
</evidence>
<feature type="coiled-coil region" evidence="10">
    <location>
        <begin position="13"/>
        <end position="40"/>
    </location>
</feature>
<evidence type="ECO:0000256" key="3">
    <source>
        <dbReference type="ARBA" id="ARBA00022606"/>
    </source>
</evidence>
<evidence type="ECO:0000256" key="9">
    <source>
        <dbReference type="ARBA" id="ARBA00023224"/>
    </source>
</evidence>
<dbReference type="OrthoDB" id="7552805at2759"/>
<keyword evidence="6 11" id="KW-1133">Transmembrane helix</keyword>
<comment type="subcellular location">
    <subcellularLocation>
        <location evidence="1">Cell membrane</location>
        <topology evidence="1">Multi-pass membrane protein</topology>
    </subcellularLocation>
</comment>
<evidence type="ECO:0000256" key="7">
    <source>
        <dbReference type="ARBA" id="ARBA00023136"/>
    </source>
</evidence>
<keyword evidence="10" id="KW-0175">Coiled coil</keyword>
<keyword evidence="5" id="KW-0552">Olfaction</keyword>
<feature type="transmembrane region" description="Helical" evidence="11">
    <location>
        <begin position="224"/>
        <end position="242"/>
    </location>
</feature>
<keyword evidence="4 11" id="KW-0812">Transmembrane</keyword>
<keyword evidence="8" id="KW-0675">Receptor</keyword>
<reference evidence="13" key="1">
    <citation type="submission" date="2025-08" db="UniProtKB">
        <authorList>
            <consortium name="RefSeq"/>
        </authorList>
    </citation>
    <scope>IDENTIFICATION</scope>
    <source>
        <tissue evidence="13">Whole body</tissue>
    </source>
</reference>
<feature type="transmembrane region" description="Helical" evidence="11">
    <location>
        <begin position="193"/>
        <end position="212"/>
    </location>
</feature>
<feature type="transmembrane region" description="Helical" evidence="11">
    <location>
        <begin position="49"/>
        <end position="73"/>
    </location>
</feature>
<accession>A0A6J1QQP1</accession>
<evidence type="ECO:0000256" key="5">
    <source>
        <dbReference type="ARBA" id="ARBA00022725"/>
    </source>
</evidence>
<evidence type="ECO:0000256" key="4">
    <source>
        <dbReference type="ARBA" id="ARBA00022692"/>
    </source>
</evidence>
<gene>
    <name evidence="13" type="primary">LOC112462929</name>
</gene>
<sequence length="320" mass="36941">MYTIEYNSFRIKNQIVKRFLEELEHICDELEDKNEIAIIKKYGNEAKRFAGIIILFYCGNVAAVTSIVILPVIPGAVVINKSQMHHLIQNLMPVYYVNQEEYFYLLLLHMYAVMIIGGTAMVAADLMLLGYLKHACGMFRIASYRIEKALMTNMVKKVSLKNEIIMYKEMILAVDIHRKAIKFSEVLFDNFQGSHFFLITVGVICLSLNLYGITKTLGDDIEQFIIHFLIVGIIWIYFFLVNYTGQEITDHYNHVFSTAYNVRWYIAPLHVQKLILFLLQRGSKTINLQLGGIFILSLEFFATLTKASISYFTVVYSTQQ</sequence>
<feature type="transmembrane region" description="Helical" evidence="11">
    <location>
        <begin position="102"/>
        <end position="132"/>
    </location>
</feature>
<dbReference type="GO" id="GO:0005549">
    <property type="term" value="F:odorant binding"/>
    <property type="evidence" value="ECO:0007669"/>
    <property type="project" value="InterPro"/>
</dbReference>
<keyword evidence="2" id="KW-1003">Cell membrane</keyword>
<keyword evidence="9" id="KW-0807">Transducer</keyword>
<dbReference type="InterPro" id="IPR004117">
    <property type="entry name" value="7tm6_olfct_rcpt"/>
</dbReference>
<evidence type="ECO:0000256" key="2">
    <source>
        <dbReference type="ARBA" id="ARBA00022475"/>
    </source>
</evidence>
<dbReference type="GO" id="GO:0007165">
    <property type="term" value="P:signal transduction"/>
    <property type="evidence" value="ECO:0007669"/>
    <property type="project" value="UniProtKB-KW"/>
</dbReference>
<dbReference type="PANTHER" id="PTHR21137:SF35">
    <property type="entry name" value="ODORANT RECEPTOR 19A-RELATED"/>
    <property type="match status" value="1"/>
</dbReference>
<proteinExistence type="predicted"/>
<feature type="transmembrane region" description="Helical" evidence="11">
    <location>
        <begin position="291"/>
        <end position="314"/>
    </location>
</feature>
<evidence type="ECO:0000256" key="10">
    <source>
        <dbReference type="SAM" id="Coils"/>
    </source>
</evidence>
<dbReference type="Proteomes" id="UP000504618">
    <property type="component" value="Unplaced"/>
</dbReference>
<dbReference type="RefSeq" id="XP_024884792.1">
    <property type="nucleotide sequence ID" value="XM_025029024.1"/>
</dbReference>
<name>A0A6J1QQP1_9HYME</name>
<protein>
    <submittedName>
        <fullName evidence="13">Uncharacterized protein LOC112462929</fullName>
    </submittedName>
</protein>
<evidence type="ECO:0000256" key="6">
    <source>
        <dbReference type="ARBA" id="ARBA00022989"/>
    </source>
</evidence>
<dbReference type="GO" id="GO:0005886">
    <property type="term" value="C:plasma membrane"/>
    <property type="evidence" value="ECO:0007669"/>
    <property type="project" value="UniProtKB-SubCell"/>
</dbReference>
<dbReference type="GO" id="GO:0004984">
    <property type="term" value="F:olfactory receptor activity"/>
    <property type="evidence" value="ECO:0007669"/>
    <property type="project" value="InterPro"/>
</dbReference>
<evidence type="ECO:0000313" key="13">
    <source>
        <dbReference type="RefSeq" id="XP_024884792.1"/>
    </source>
</evidence>
<dbReference type="GeneID" id="112462929"/>
<keyword evidence="7 11" id="KW-0472">Membrane</keyword>
<dbReference type="AlphaFoldDB" id="A0A6J1QQP1"/>
<evidence type="ECO:0000256" key="8">
    <source>
        <dbReference type="ARBA" id="ARBA00023170"/>
    </source>
</evidence>
<evidence type="ECO:0000313" key="12">
    <source>
        <dbReference type="Proteomes" id="UP000504618"/>
    </source>
</evidence>
<evidence type="ECO:0000256" key="11">
    <source>
        <dbReference type="SAM" id="Phobius"/>
    </source>
</evidence>
<dbReference type="Pfam" id="PF02949">
    <property type="entry name" value="7tm_6"/>
    <property type="match status" value="1"/>
</dbReference>